<evidence type="ECO:0000313" key="2">
    <source>
        <dbReference type="EMBL" id="KZL19514.1"/>
    </source>
</evidence>
<dbReference type="PANTHER" id="PTHR47377:SF1">
    <property type="entry name" value="RHODANESE-LIKE DOMAIN-CONTAINING PROTEIN 4, CHLOROPLASTIC"/>
    <property type="match status" value="1"/>
</dbReference>
<protein>
    <submittedName>
        <fullName evidence="2">Thiosulfate sulfurtransferase GlpE</fullName>
        <ecNumber evidence="2">2.8.1.1</ecNumber>
    </submittedName>
</protein>
<dbReference type="SUPFAM" id="SSF52821">
    <property type="entry name" value="Rhodanese/Cell cycle control phosphatase"/>
    <property type="match status" value="1"/>
</dbReference>
<dbReference type="InterPro" id="IPR044240">
    <property type="entry name" value="STR4-like"/>
</dbReference>
<keyword evidence="3" id="KW-1185">Reference proteome</keyword>
<dbReference type="SMART" id="SM00450">
    <property type="entry name" value="RHOD"/>
    <property type="match status" value="1"/>
</dbReference>
<dbReference type="Proteomes" id="UP000076577">
    <property type="component" value="Unassembled WGS sequence"/>
</dbReference>
<sequence>MEDSMQAAYAGDRSVTEVFESLKADSSATLVDVRTNAEWTFVGIPDLSMIGKEVVLAEWQGFPSNGPHEGFANQLSDALMQKGLDQNAAIFFLCRSGVRSKAAAIAMTALGYKKCYNIANGFEGGHDAEGHRGSVSGWKAQGLPWSQG</sequence>
<dbReference type="InterPro" id="IPR001763">
    <property type="entry name" value="Rhodanese-like_dom"/>
</dbReference>
<dbReference type="Gene3D" id="3.40.250.10">
    <property type="entry name" value="Rhodanese-like domain"/>
    <property type="match status" value="1"/>
</dbReference>
<dbReference type="STRING" id="989403.SAMN05421798_102353"/>
<dbReference type="AlphaFoldDB" id="A0A165Z4Y9"/>
<dbReference type="GO" id="GO:0004792">
    <property type="term" value="F:thiosulfate-cyanide sulfurtransferase activity"/>
    <property type="evidence" value="ECO:0007669"/>
    <property type="project" value="UniProtKB-EC"/>
</dbReference>
<keyword evidence="2" id="KW-0808">Transferase</keyword>
<dbReference type="PANTHER" id="PTHR47377">
    <property type="entry name" value="RHODANESE-LIKE DOMAIN-CONTAINING PROTEIN 4, CHLOROPLASTIC"/>
    <property type="match status" value="1"/>
</dbReference>
<comment type="caution">
    <text evidence="2">The sequence shown here is derived from an EMBL/GenBank/DDBJ whole genome shotgun (WGS) entry which is preliminary data.</text>
</comment>
<dbReference type="InterPro" id="IPR036873">
    <property type="entry name" value="Rhodanese-like_dom_sf"/>
</dbReference>
<reference evidence="2 3" key="1">
    <citation type="journal article" date="2016" name="Front. Microbiol.">
        <title>Comparative Genomic Analysis Reveals a Diverse Repertoire of Genes Involved in Prokaryote-Eukaryote Interactions within the Pseudovibrio Genus.</title>
        <authorList>
            <person name="Romano S."/>
            <person name="Fernandez-Guerra A."/>
            <person name="Reen F.J."/>
            <person name="Glockner F.O."/>
            <person name="Crowley S.P."/>
            <person name="O'Sullivan O."/>
            <person name="Cotter P.D."/>
            <person name="Adams C."/>
            <person name="Dobson A.D."/>
            <person name="O'Gara F."/>
        </authorList>
    </citation>
    <scope>NUCLEOTIDE SEQUENCE [LARGE SCALE GENOMIC DNA]</scope>
    <source>
        <strain evidence="2 3">Ad2</strain>
    </source>
</reference>
<gene>
    <name evidence="2" type="primary">glpE_2</name>
    <name evidence="2" type="ORF">PsAD2_01792</name>
</gene>
<dbReference type="Pfam" id="PF00581">
    <property type="entry name" value="Rhodanese"/>
    <property type="match status" value="1"/>
</dbReference>
<name>A0A165Z4Y9_9HYPH</name>
<organism evidence="2 3">
    <name type="scientific">Pseudovibrio axinellae</name>
    <dbReference type="NCBI Taxonomy" id="989403"/>
    <lineage>
        <taxon>Bacteria</taxon>
        <taxon>Pseudomonadati</taxon>
        <taxon>Pseudomonadota</taxon>
        <taxon>Alphaproteobacteria</taxon>
        <taxon>Hyphomicrobiales</taxon>
        <taxon>Stappiaceae</taxon>
        <taxon>Pseudovibrio</taxon>
    </lineage>
</organism>
<dbReference type="EMBL" id="LMCB01000013">
    <property type="protein sequence ID" value="KZL19514.1"/>
    <property type="molecule type" value="Genomic_DNA"/>
</dbReference>
<dbReference type="PATRIC" id="fig|989403.3.peg.1915"/>
<dbReference type="PROSITE" id="PS50206">
    <property type="entry name" value="RHODANESE_3"/>
    <property type="match status" value="1"/>
</dbReference>
<evidence type="ECO:0000313" key="3">
    <source>
        <dbReference type="Proteomes" id="UP000076577"/>
    </source>
</evidence>
<evidence type="ECO:0000259" key="1">
    <source>
        <dbReference type="PROSITE" id="PS50206"/>
    </source>
</evidence>
<feature type="domain" description="Rhodanese" evidence="1">
    <location>
        <begin position="24"/>
        <end position="134"/>
    </location>
</feature>
<accession>A0A165Z4Y9</accession>
<dbReference type="EC" id="2.8.1.1" evidence="2"/>
<proteinExistence type="predicted"/>